<dbReference type="InterPro" id="IPR007349">
    <property type="entry name" value="DUF418"/>
</dbReference>
<feature type="transmembrane region" description="Helical" evidence="1">
    <location>
        <begin position="21"/>
        <end position="40"/>
    </location>
</feature>
<feature type="transmembrane region" description="Helical" evidence="1">
    <location>
        <begin position="60"/>
        <end position="84"/>
    </location>
</feature>
<keyword evidence="1" id="KW-0812">Transmembrane</keyword>
<evidence type="ECO:0000256" key="1">
    <source>
        <dbReference type="SAM" id="Phobius"/>
    </source>
</evidence>
<feature type="transmembrane region" description="Helical" evidence="1">
    <location>
        <begin position="125"/>
        <end position="140"/>
    </location>
</feature>
<feature type="transmembrane region" description="Helical" evidence="1">
    <location>
        <begin position="227"/>
        <end position="244"/>
    </location>
</feature>
<evidence type="ECO:0000313" key="3">
    <source>
        <dbReference type="EMBL" id="GAA4237913.1"/>
    </source>
</evidence>
<gene>
    <name evidence="3" type="ORF">GCM10022291_26350</name>
</gene>
<sequence length="406" mass="47353">MKISKPIDPNKRIEIIDILRGFALLGIIFMNMSFFSGYVFMPFEELKQISNFELDNNLYYFLGITVTGKFYTIFSILFAVGFYIQFNKNRDSASNFLKTYRRRLFILLIIGILHTLFWYGDILLTYSIFGFILILFRNVKPKKLLRWSLFFLFLPFLFDFALLPFTEALQANTPVNTDKAPMSRIYYPDMLNADVINTFREGSVIEIFKLNIHNFIWKQISYIPTGGYFKFLGIFLLGYYLASIEFFKKTPKSTKLILTILIAGIIITVAAKLLGGNPYELPTLQNIRYKFLSLIGQLLISISYIMAIIKIAQTVIGKKVFKYLIPVGRTALSNYLIQTVLMVVIFYNFGFSLFGKIGLIPTFFIALIIVAIQIFLSNIWLKHYRFGPFEWAWRSLTYKKRIKIRH</sequence>
<name>A0ABP8CDC1_9FLAO</name>
<dbReference type="Proteomes" id="UP001501496">
    <property type="component" value="Unassembled WGS sequence"/>
</dbReference>
<keyword evidence="1" id="KW-1133">Transmembrane helix</keyword>
<dbReference type="PANTHER" id="PTHR30590">
    <property type="entry name" value="INNER MEMBRANE PROTEIN"/>
    <property type="match status" value="1"/>
</dbReference>
<dbReference type="PANTHER" id="PTHR30590:SF2">
    <property type="entry name" value="INNER MEMBRANE PROTEIN"/>
    <property type="match status" value="1"/>
</dbReference>
<dbReference type="RefSeq" id="WP_344788750.1">
    <property type="nucleotide sequence ID" value="NZ_BAABCA010000005.1"/>
</dbReference>
<proteinExistence type="predicted"/>
<evidence type="ECO:0000259" key="2">
    <source>
        <dbReference type="Pfam" id="PF04235"/>
    </source>
</evidence>
<protein>
    <submittedName>
        <fullName evidence="3">DUF418 domain-containing protein</fullName>
    </submittedName>
</protein>
<feature type="transmembrane region" description="Helical" evidence="1">
    <location>
        <begin position="104"/>
        <end position="119"/>
    </location>
</feature>
<accession>A0ABP8CDC1</accession>
<feature type="transmembrane region" description="Helical" evidence="1">
    <location>
        <begin position="357"/>
        <end position="381"/>
    </location>
</feature>
<reference evidence="4" key="1">
    <citation type="journal article" date="2019" name="Int. J. Syst. Evol. Microbiol.">
        <title>The Global Catalogue of Microorganisms (GCM) 10K type strain sequencing project: providing services to taxonomists for standard genome sequencing and annotation.</title>
        <authorList>
            <consortium name="The Broad Institute Genomics Platform"/>
            <consortium name="The Broad Institute Genome Sequencing Center for Infectious Disease"/>
            <person name="Wu L."/>
            <person name="Ma J."/>
        </authorList>
    </citation>
    <scope>NUCLEOTIDE SEQUENCE [LARGE SCALE GENOMIC DNA]</scope>
    <source>
        <strain evidence="4">JCM 17630</strain>
    </source>
</reference>
<evidence type="ECO:0000313" key="4">
    <source>
        <dbReference type="Proteomes" id="UP001501496"/>
    </source>
</evidence>
<keyword evidence="1" id="KW-0472">Membrane</keyword>
<feature type="transmembrane region" description="Helical" evidence="1">
    <location>
        <begin position="294"/>
        <end position="312"/>
    </location>
</feature>
<feature type="transmembrane region" description="Helical" evidence="1">
    <location>
        <begin position="332"/>
        <end position="351"/>
    </location>
</feature>
<comment type="caution">
    <text evidence="3">The sequence shown here is derived from an EMBL/GenBank/DDBJ whole genome shotgun (WGS) entry which is preliminary data.</text>
</comment>
<organism evidence="3 4">
    <name type="scientific">Postechiella marina</name>
    <dbReference type="NCBI Taxonomy" id="943941"/>
    <lineage>
        <taxon>Bacteria</taxon>
        <taxon>Pseudomonadati</taxon>
        <taxon>Bacteroidota</taxon>
        <taxon>Flavobacteriia</taxon>
        <taxon>Flavobacteriales</taxon>
        <taxon>Flavobacteriaceae</taxon>
        <taxon>Postechiella</taxon>
    </lineage>
</organism>
<keyword evidence="4" id="KW-1185">Reference proteome</keyword>
<dbReference type="InterPro" id="IPR052529">
    <property type="entry name" value="Bact_Transport_Assoc"/>
</dbReference>
<feature type="transmembrane region" description="Helical" evidence="1">
    <location>
        <begin position="147"/>
        <end position="165"/>
    </location>
</feature>
<feature type="domain" description="DUF418" evidence="2">
    <location>
        <begin position="244"/>
        <end position="400"/>
    </location>
</feature>
<feature type="transmembrane region" description="Helical" evidence="1">
    <location>
        <begin position="256"/>
        <end position="274"/>
    </location>
</feature>
<dbReference type="EMBL" id="BAABCA010000005">
    <property type="protein sequence ID" value="GAA4237913.1"/>
    <property type="molecule type" value="Genomic_DNA"/>
</dbReference>
<dbReference type="Pfam" id="PF04235">
    <property type="entry name" value="DUF418"/>
    <property type="match status" value="1"/>
</dbReference>